<feature type="binding site" evidence="7 8">
    <location>
        <position position="21"/>
    </location>
    <ligand>
        <name>S-adenosyl-L-methionine</name>
        <dbReference type="ChEBI" id="CHEBI:59789"/>
    </ligand>
</feature>
<proteinExistence type="inferred from homology"/>
<dbReference type="PATRIC" id="fig|1006576.9.peg.1815"/>
<keyword evidence="5 7" id="KW-0949">S-adenosyl-L-methionine</keyword>
<comment type="function">
    <text evidence="7">Specifically dimethylates two adjacent adenosines (A1518 and A1519) in the loop of a conserved hairpin near the 3'-end of 16S rRNA in the 30S particle. May play a critical role in biogenesis of 30S subunits.</text>
</comment>
<protein>
    <recommendedName>
        <fullName evidence="7">Ribosomal RNA small subunit methyltransferase A</fullName>
        <ecNumber evidence="7">2.1.1.182</ecNumber>
    </recommendedName>
    <alternativeName>
        <fullName evidence="7">16S rRNA (adenine(1518)-N(6)/adenine(1519)-N(6))-dimethyltransferase</fullName>
    </alternativeName>
    <alternativeName>
        <fullName evidence="7">16S rRNA dimethyladenosine transferase</fullName>
    </alternativeName>
    <alternativeName>
        <fullName evidence="7">16S rRNA dimethylase</fullName>
    </alternativeName>
    <alternativeName>
        <fullName evidence="7">S-adenosylmethionine-6-N', N'-adenosyl(rRNA) dimethyltransferase</fullName>
    </alternativeName>
</protein>
<evidence type="ECO:0000256" key="3">
    <source>
        <dbReference type="ARBA" id="ARBA00022603"/>
    </source>
</evidence>
<evidence type="ECO:0000259" key="9">
    <source>
        <dbReference type="SMART" id="SM00650"/>
    </source>
</evidence>
<dbReference type="InterPro" id="IPR011530">
    <property type="entry name" value="rRNA_adenine_dimethylase"/>
</dbReference>
<dbReference type="Proteomes" id="UP000032809">
    <property type="component" value="Chromosome I"/>
</dbReference>
<dbReference type="InterPro" id="IPR020598">
    <property type="entry name" value="rRNA_Ade_methylase_Trfase_N"/>
</dbReference>
<feature type="domain" description="Ribosomal RNA adenine methylase transferase N-terminal" evidence="9">
    <location>
        <begin position="28"/>
        <end position="198"/>
    </location>
</feature>
<evidence type="ECO:0000313" key="11">
    <source>
        <dbReference type="Proteomes" id="UP000032809"/>
    </source>
</evidence>
<evidence type="ECO:0000256" key="7">
    <source>
        <dbReference type="HAMAP-Rule" id="MF_00607"/>
    </source>
</evidence>
<dbReference type="InterPro" id="IPR029063">
    <property type="entry name" value="SAM-dependent_MTases_sf"/>
</dbReference>
<reference evidence="11" key="1">
    <citation type="submission" date="2014-11" db="EMBL/GenBank/DDBJ databases">
        <authorList>
            <person name="Wibberg D."/>
        </authorList>
    </citation>
    <scope>NUCLEOTIDE SEQUENCE [LARGE SCALE GENOMIC DNA]</scope>
    <source>
        <strain evidence="11">L3</strain>
    </source>
</reference>
<gene>
    <name evidence="7" type="primary">rsmA</name>
    <name evidence="7" type="synonym">ksgA</name>
    <name evidence="10" type="synonym">ksgA3</name>
    <name evidence="10" type="ORF">DTL3_1823</name>
</gene>
<dbReference type="SUPFAM" id="SSF53335">
    <property type="entry name" value="S-adenosyl-L-methionine-dependent methyltransferases"/>
    <property type="match status" value="1"/>
</dbReference>
<dbReference type="HAMAP" id="MF_00607">
    <property type="entry name" value="16SrRNA_methyltr_A"/>
    <property type="match status" value="1"/>
</dbReference>
<dbReference type="CDD" id="cd02440">
    <property type="entry name" value="AdoMet_MTases"/>
    <property type="match status" value="1"/>
</dbReference>
<name>A0A0C7P442_DEFTU</name>
<dbReference type="Gene3D" id="1.10.8.100">
    <property type="entry name" value="Ribosomal RNA adenine dimethylase-like, domain 2"/>
    <property type="match status" value="1"/>
</dbReference>
<comment type="similarity">
    <text evidence="7">Belongs to the class I-like SAM-binding methyltransferase superfamily. rRNA adenine N(6)-methyltransferase family. RsmA subfamily.</text>
</comment>
<dbReference type="GO" id="GO:0052908">
    <property type="term" value="F:16S rRNA (adenine(1518)-N(6)/adenine(1519)-N(6))-dimethyltransferase activity"/>
    <property type="evidence" value="ECO:0007669"/>
    <property type="project" value="UniProtKB-EC"/>
</dbReference>
<feature type="binding site" evidence="7 8">
    <location>
        <position position="94"/>
    </location>
    <ligand>
        <name>S-adenosyl-L-methionine</name>
        <dbReference type="ChEBI" id="CHEBI:59789"/>
    </ligand>
</feature>
<dbReference type="OrthoDB" id="9814755at2"/>
<dbReference type="Gene3D" id="3.40.50.150">
    <property type="entry name" value="Vaccinia Virus protein VP39"/>
    <property type="match status" value="1"/>
</dbReference>
<dbReference type="EC" id="2.1.1.182" evidence="7"/>
<evidence type="ECO:0000313" key="10">
    <source>
        <dbReference type="EMBL" id="CEP79105.1"/>
    </source>
</evidence>
<dbReference type="NCBIfam" id="TIGR00755">
    <property type="entry name" value="ksgA"/>
    <property type="match status" value="1"/>
</dbReference>
<evidence type="ECO:0000256" key="6">
    <source>
        <dbReference type="ARBA" id="ARBA00022884"/>
    </source>
</evidence>
<dbReference type="EMBL" id="LN824141">
    <property type="protein sequence ID" value="CEP79105.1"/>
    <property type="molecule type" value="Genomic_DNA"/>
</dbReference>
<feature type="binding site" evidence="7 8">
    <location>
        <position position="114"/>
    </location>
    <ligand>
        <name>S-adenosyl-L-methionine</name>
        <dbReference type="ChEBI" id="CHEBI:59789"/>
    </ligand>
</feature>
<dbReference type="InterPro" id="IPR020596">
    <property type="entry name" value="rRNA_Ade_Mease_Trfase_CS"/>
</dbReference>
<feature type="binding site" evidence="7 8">
    <location>
        <position position="48"/>
    </location>
    <ligand>
        <name>S-adenosyl-L-methionine</name>
        <dbReference type="ChEBI" id="CHEBI:59789"/>
    </ligand>
</feature>
<dbReference type="GO" id="GO:0005829">
    <property type="term" value="C:cytosol"/>
    <property type="evidence" value="ECO:0007669"/>
    <property type="project" value="TreeGrafter"/>
</dbReference>
<evidence type="ECO:0000256" key="1">
    <source>
        <dbReference type="ARBA" id="ARBA00022490"/>
    </source>
</evidence>
<evidence type="ECO:0000256" key="5">
    <source>
        <dbReference type="ARBA" id="ARBA00022691"/>
    </source>
</evidence>
<dbReference type="AlphaFoldDB" id="A0A0C7P442"/>
<comment type="catalytic activity">
    <reaction evidence="7">
        <text>adenosine(1518)/adenosine(1519) in 16S rRNA + 4 S-adenosyl-L-methionine = N(6)-dimethyladenosine(1518)/N(6)-dimethyladenosine(1519) in 16S rRNA + 4 S-adenosyl-L-homocysteine + 4 H(+)</text>
        <dbReference type="Rhea" id="RHEA:19609"/>
        <dbReference type="Rhea" id="RHEA-COMP:10232"/>
        <dbReference type="Rhea" id="RHEA-COMP:10233"/>
        <dbReference type="ChEBI" id="CHEBI:15378"/>
        <dbReference type="ChEBI" id="CHEBI:57856"/>
        <dbReference type="ChEBI" id="CHEBI:59789"/>
        <dbReference type="ChEBI" id="CHEBI:74411"/>
        <dbReference type="ChEBI" id="CHEBI:74493"/>
        <dbReference type="EC" id="2.1.1.182"/>
    </reaction>
</comment>
<dbReference type="RefSeq" id="WP_045088431.1">
    <property type="nucleotide sequence ID" value="NZ_LN824141.1"/>
</dbReference>
<dbReference type="PROSITE" id="PS01131">
    <property type="entry name" value="RRNA_A_DIMETH"/>
    <property type="match status" value="1"/>
</dbReference>
<keyword evidence="3 7" id="KW-0489">Methyltransferase</keyword>
<dbReference type="InterPro" id="IPR023165">
    <property type="entry name" value="rRNA_Ade_diMease-like_C"/>
</dbReference>
<keyword evidence="6 7" id="KW-0694">RNA-binding</keyword>
<dbReference type="PROSITE" id="PS51689">
    <property type="entry name" value="SAM_RNA_A_N6_MT"/>
    <property type="match status" value="1"/>
</dbReference>
<dbReference type="PANTHER" id="PTHR11727:SF7">
    <property type="entry name" value="DIMETHYLADENOSINE TRANSFERASE-RELATED"/>
    <property type="match status" value="1"/>
</dbReference>
<dbReference type="STRING" id="1006576.DTL3_1823"/>
<dbReference type="SMART" id="SM00650">
    <property type="entry name" value="rADc"/>
    <property type="match status" value="1"/>
</dbReference>
<organism evidence="10 11">
    <name type="scientific">Defluviitoga tunisiensis</name>
    <dbReference type="NCBI Taxonomy" id="1006576"/>
    <lineage>
        <taxon>Bacteria</taxon>
        <taxon>Thermotogati</taxon>
        <taxon>Thermotogota</taxon>
        <taxon>Thermotogae</taxon>
        <taxon>Petrotogales</taxon>
        <taxon>Petrotogaceae</taxon>
        <taxon>Defluviitoga</taxon>
    </lineage>
</organism>
<evidence type="ECO:0000256" key="8">
    <source>
        <dbReference type="PROSITE-ProRule" id="PRU01026"/>
    </source>
</evidence>
<feature type="binding site" evidence="7 8">
    <location>
        <position position="69"/>
    </location>
    <ligand>
        <name>S-adenosyl-L-methionine</name>
        <dbReference type="ChEBI" id="CHEBI:59789"/>
    </ligand>
</feature>
<dbReference type="PANTHER" id="PTHR11727">
    <property type="entry name" value="DIMETHYLADENOSINE TRANSFERASE"/>
    <property type="match status" value="1"/>
</dbReference>
<dbReference type="InterPro" id="IPR001737">
    <property type="entry name" value="KsgA/Erm"/>
</dbReference>
<accession>A0A0C7P442</accession>
<sequence length="267" mass="31259">MTTSEWLKKYNIKLKKSLGQNFLSVPKIAEEIVCKSMVTEDDTVIEIGSGIGILTEEIAKRAKRVISFEIDERFKPLLTERLKNYDNIEMFNMDFLKVDLSMFKDYKNLKYIANIPYYISSPILEKILKESPKFHYAVMMFQKEFGERMVAKSGKSYSPLSIFVQIYCDIEKIMNVSKANFVPIPKVDSVVLKLTPKYKYIEEIDPDKFMKFIHQCFSSRRKTLKNNLKNVINNPESILKELGLNELVRPEEIPIETYIRMYKLLEG</sequence>
<dbReference type="HOGENOM" id="CLU_041220_0_0_0"/>
<dbReference type="FunFam" id="3.40.50.150:FF:000023">
    <property type="entry name" value="Ribosomal RNA small subunit methyltransferase A"/>
    <property type="match status" value="1"/>
</dbReference>
<feature type="binding site" evidence="7 8">
    <location>
        <position position="23"/>
    </location>
    <ligand>
        <name>S-adenosyl-L-methionine</name>
        <dbReference type="ChEBI" id="CHEBI:59789"/>
    </ligand>
</feature>
<keyword evidence="4 7" id="KW-0808">Transferase</keyword>
<dbReference type="GO" id="GO:0003723">
    <property type="term" value="F:RNA binding"/>
    <property type="evidence" value="ECO:0007669"/>
    <property type="project" value="UniProtKB-UniRule"/>
</dbReference>
<dbReference type="KEGG" id="dtn:DTL3_1823"/>
<evidence type="ECO:0000256" key="4">
    <source>
        <dbReference type="ARBA" id="ARBA00022679"/>
    </source>
</evidence>
<comment type="subcellular location">
    <subcellularLocation>
        <location evidence="7">Cytoplasm</location>
    </subcellularLocation>
</comment>
<dbReference type="Pfam" id="PF00398">
    <property type="entry name" value="RrnaAD"/>
    <property type="match status" value="1"/>
</dbReference>
<keyword evidence="2 7" id="KW-0698">rRNA processing</keyword>
<evidence type="ECO:0000256" key="2">
    <source>
        <dbReference type="ARBA" id="ARBA00022552"/>
    </source>
</evidence>
<keyword evidence="11" id="KW-1185">Reference proteome</keyword>
<keyword evidence="1 7" id="KW-0963">Cytoplasm</keyword>